<comment type="caution">
    <text evidence="1">The sequence shown here is derived from an EMBL/GenBank/DDBJ whole genome shotgun (WGS) entry which is preliminary data.</text>
</comment>
<organism evidence="1 2">
    <name type="scientific">Candidatus Allocopromorpha excrementavium</name>
    <dbReference type="NCBI Taxonomy" id="2840741"/>
    <lineage>
        <taxon>Bacteria</taxon>
        <taxon>Bacillati</taxon>
        <taxon>Bacillota</taxon>
        <taxon>Clostridia</taxon>
        <taxon>Eubacteriales</taxon>
        <taxon>Eubacteriaceae</taxon>
        <taxon>Eubacteriaceae incertae sedis</taxon>
        <taxon>Candidatus Allocopromorpha</taxon>
    </lineage>
</organism>
<accession>A0A9D1KV22</accession>
<reference evidence="1" key="2">
    <citation type="journal article" date="2021" name="PeerJ">
        <title>Extensive microbial diversity within the chicken gut microbiome revealed by metagenomics and culture.</title>
        <authorList>
            <person name="Gilroy R."/>
            <person name="Ravi A."/>
            <person name="Getino M."/>
            <person name="Pursley I."/>
            <person name="Horton D.L."/>
            <person name="Alikhan N.F."/>
            <person name="Baker D."/>
            <person name="Gharbi K."/>
            <person name="Hall N."/>
            <person name="Watson M."/>
            <person name="Adriaenssens E.M."/>
            <person name="Foster-Nyarko E."/>
            <person name="Jarju S."/>
            <person name="Secka A."/>
            <person name="Antonio M."/>
            <person name="Oren A."/>
            <person name="Chaudhuri R.R."/>
            <person name="La Ragione R."/>
            <person name="Hildebrand F."/>
            <person name="Pallen M.J."/>
        </authorList>
    </citation>
    <scope>NUCLEOTIDE SEQUENCE</scope>
    <source>
        <strain evidence="1">CHK176-22527</strain>
    </source>
</reference>
<evidence type="ECO:0000313" key="1">
    <source>
        <dbReference type="EMBL" id="HIT99632.1"/>
    </source>
</evidence>
<reference evidence="1" key="1">
    <citation type="submission" date="2020-10" db="EMBL/GenBank/DDBJ databases">
        <authorList>
            <person name="Gilroy R."/>
        </authorList>
    </citation>
    <scope>NUCLEOTIDE SEQUENCE</scope>
    <source>
        <strain evidence="1">CHK176-22527</strain>
    </source>
</reference>
<sequence length="93" mass="10605">MKSKYVVGILFCGGCNCYFDREELYDDIKKSLADDCEFVYYSPDSDVACDMVVLINGCQSECLMQEDYRAKFLLINNKNYNDAVDLIKKGLGI</sequence>
<name>A0A9D1KV22_9FIRM</name>
<dbReference type="EMBL" id="DVLX01000064">
    <property type="protein sequence ID" value="HIT99632.1"/>
    <property type="molecule type" value="Genomic_DNA"/>
</dbReference>
<proteinExistence type="predicted"/>
<protein>
    <submittedName>
        <fullName evidence="1">Uncharacterized protein</fullName>
    </submittedName>
</protein>
<gene>
    <name evidence="1" type="ORF">IAD12_05205</name>
</gene>
<dbReference type="Proteomes" id="UP000824159">
    <property type="component" value="Unassembled WGS sequence"/>
</dbReference>
<dbReference type="AlphaFoldDB" id="A0A9D1KV22"/>
<evidence type="ECO:0000313" key="2">
    <source>
        <dbReference type="Proteomes" id="UP000824159"/>
    </source>
</evidence>